<dbReference type="Gene3D" id="3.10.20.30">
    <property type="match status" value="1"/>
</dbReference>
<keyword evidence="2" id="KW-1185">Reference proteome</keyword>
<protein>
    <submittedName>
        <fullName evidence="1">Molybdopterin converting factor subunit 1</fullName>
    </submittedName>
</protein>
<dbReference type="CDD" id="cd00754">
    <property type="entry name" value="Ubl_MoaD"/>
    <property type="match status" value="1"/>
</dbReference>
<dbReference type="Proteomes" id="UP000605848">
    <property type="component" value="Unassembled WGS sequence"/>
</dbReference>
<reference evidence="1" key="1">
    <citation type="submission" date="2021-01" db="EMBL/GenBank/DDBJ databases">
        <title>Microvirga sp.</title>
        <authorList>
            <person name="Kim M.K."/>
        </authorList>
    </citation>
    <scope>NUCLEOTIDE SEQUENCE</scope>
    <source>
        <strain evidence="1">5420S-16</strain>
    </source>
</reference>
<dbReference type="NCBIfam" id="TIGR01682">
    <property type="entry name" value="moaD"/>
    <property type="match status" value="1"/>
</dbReference>
<name>A0A936ZN46_9HYPH</name>
<dbReference type="RefSeq" id="WP_202065244.1">
    <property type="nucleotide sequence ID" value="NZ_JAEQMY010000107.1"/>
</dbReference>
<proteinExistence type="predicted"/>
<dbReference type="InterPro" id="IPR016155">
    <property type="entry name" value="Mopterin_synth/thiamin_S_b"/>
</dbReference>
<gene>
    <name evidence="1" type="primary">moaD</name>
    <name evidence="1" type="ORF">JKG68_27930</name>
</gene>
<evidence type="ECO:0000313" key="1">
    <source>
        <dbReference type="EMBL" id="MBL0407739.1"/>
    </source>
</evidence>
<organism evidence="1 2">
    <name type="scientific">Microvirga aerilata</name>
    <dbReference type="NCBI Taxonomy" id="670292"/>
    <lineage>
        <taxon>Bacteria</taxon>
        <taxon>Pseudomonadati</taxon>
        <taxon>Pseudomonadota</taxon>
        <taxon>Alphaproteobacteria</taxon>
        <taxon>Hyphomicrobiales</taxon>
        <taxon>Methylobacteriaceae</taxon>
        <taxon>Microvirga</taxon>
    </lineage>
</organism>
<dbReference type="AlphaFoldDB" id="A0A936ZN46"/>
<comment type="caution">
    <text evidence="1">The sequence shown here is derived from an EMBL/GenBank/DDBJ whole genome shotgun (WGS) entry which is preliminary data.</text>
</comment>
<dbReference type="EMBL" id="JAEQMY010000107">
    <property type="protein sequence ID" value="MBL0407739.1"/>
    <property type="molecule type" value="Genomic_DNA"/>
</dbReference>
<dbReference type="Pfam" id="PF02597">
    <property type="entry name" value="ThiS"/>
    <property type="match status" value="1"/>
</dbReference>
<dbReference type="InterPro" id="IPR003749">
    <property type="entry name" value="ThiS/MoaD-like"/>
</dbReference>
<accession>A0A936ZN46</accession>
<sequence>MNTKLVYFAWVRERIGKSDEEVSLPSDVATVADLVTWLKSRGEEYEYAFENEGIVRAAVDHVHVRPNAFIHGAREIAFFPPMTGG</sequence>
<dbReference type="InterPro" id="IPR012675">
    <property type="entry name" value="Beta-grasp_dom_sf"/>
</dbReference>
<dbReference type="SUPFAM" id="SSF54285">
    <property type="entry name" value="MoaD/ThiS"/>
    <property type="match status" value="1"/>
</dbReference>
<evidence type="ECO:0000313" key="2">
    <source>
        <dbReference type="Proteomes" id="UP000605848"/>
    </source>
</evidence>